<reference evidence="3" key="1">
    <citation type="submission" date="2022-03" db="EMBL/GenBank/DDBJ databases">
        <authorList>
            <person name="Hettiarachchi G."/>
        </authorList>
    </citation>
    <scope>NUCLEOTIDE SEQUENCE</scope>
    <source>
        <strain evidence="3">LMG 32447</strain>
    </source>
</reference>
<evidence type="ECO:0000256" key="2">
    <source>
        <dbReference type="SAM" id="MobiDB-lite"/>
    </source>
</evidence>
<name>A0ABM9D5Q9_9LACO</name>
<gene>
    <name evidence="3" type="ORF">LMG032447_01493</name>
</gene>
<dbReference type="PROSITE" id="PS51904">
    <property type="entry name" value="GLYCOSYL_HYDROL_F25_2"/>
    <property type="match status" value="1"/>
</dbReference>
<feature type="compositionally biased region" description="Low complexity" evidence="2">
    <location>
        <begin position="221"/>
        <end position="230"/>
    </location>
</feature>
<evidence type="ECO:0008006" key="5">
    <source>
        <dbReference type="Google" id="ProtNLM"/>
    </source>
</evidence>
<keyword evidence="4" id="KW-1185">Reference proteome</keyword>
<sequence length="259" mass="29261">MFVADVSDNNPADISGIISENDAVIVKVTEGNSYVNKHVTTQVNQVKESGKKLGLYHFIVGGIDAKEQAQFFLDNAAPECYDPDVPLLLDFENMAGYPVLSGYEPREIADYIYEKTGKKVWLYIGYSDVVNSVHGYSWEDMADNPVWIADYPYMAPTEYTQELQDWADNTHFVNIKEWKIITMWQYVCVPYDRSIFYGDARTWDLLAAPVNNQTDPHPESESPQPDSQSDTAQQAIGVIDEQTKSEIHDLAQAIADKTK</sequence>
<dbReference type="PANTHER" id="PTHR34135">
    <property type="entry name" value="LYSOZYME"/>
    <property type="match status" value="1"/>
</dbReference>
<dbReference type="InterPro" id="IPR002053">
    <property type="entry name" value="Glyco_hydro_25"/>
</dbReference>
<dbReference type="EMBL" id="CAKOEU010000009">
    <property type="protein sequence ID" value="CAH1857307.1"/>
    <property type="molecule type" value="Genomic_DNA"/>
</dbReference>
<organism evidence="3 4">
    <name type="scientific">Convivina praedatoris</name>
    <dbReference type="NCBI Taxonomy" id="2880963"/>
    <lineage>
        <taxon>Bacteria</taxon>
        <taxon>Bacillati</taxon>
        <taxon>Bacillota</taxon>
        <taxon>Bacilli</taxon>
        <taxon>Lactobacillales</taxon>
        <taxon>Lactobacillaceae</taxon>
        <taxon>Convivina</taxon>
    </lineage>
</organism>
<evidence type="ECO:0000256" key="1">
    <source>
        <dbReference type="ARBA" id="ARBA00010646"/>
    </source>
</evidence>
<accession>A0ABM9D5Q9</accession>
<evidence type="ECO:0000313" key="4">
    <source>
        <dbReference type="Proteomes" id="UP000838102"/>
    </source>
</evidence>
<proteinExistence type="inferred from homology"/>
<comment type="similarity">
    <text evidence="1">Belongs to the glycosyl hydrolase 25 family.</text>
</comment>
<dbReference type="InterPro" id="IPR017853">
    <property type="entry name" value="GH"/>
</dbReference>
<dbReference type="Gene3D" id="3.20.20.80">
    <property type="entry name" value="Glycosidases"/>
    <property type="match status" value="1"/>
</dbReference>
<protein>
    <recommendedName>
        <fullName evidence="5">Lysozyme</fullName>
    </recommendedName>
</protein>
<dbReference type="SUPFAM" id="SSF51445">
    <property type="entry name" value="(Trans)glycosidases"/>
    <property type="match status" value="1"/>
</dbReference>
<dbReference type="Proteomes" id="UP000838102">
    <property type="component" value="Unassembled WGS sequence"/>
</dbReference>
<evidence type="ECO:0000313" key="3">
    <source>
        <dbReference type="EMBL" id="CAH1857307.1"/>
    </source>
</evidence>
<dbReference type="Pfam" id="PF01183">
    <property type="entry name" value="Glyco_hydro_25"/>
    <property type="match status" value="1"/>
</dbReference>
<feature type="region of interest" description="Disordered" evidence="2">
    <location>
        <begin position="210"/>
        <end position="237"/>
    </location>
</feature>
<comment type="caution">
    <text evidence="3">The sequence shown here is derived from an EMBL/GenBank/DDBJ whole genome shotgun (WGS) entry which is preliminary data.</text>
</comment>
<dbReference type="PANTHER" id="PTHR34135:SF2">
    <property type="entry name" value="LYSOZYME"/>
    <property type="match status" value="1"/>
</dbReference>